<name>A0A2S9XPQ6_9BACT</name>
<proteinExistence type="predicted"/>
<dbReference type="AlphaFoldDB" id="A0A2S9XPQ6"/>
<dbReference type="Proteomes" id="UP000238823">
    <property type="component" value="Unassembled WGS sequence"/>
</dbReference>
<comment type="caution">
    <text evidence="1">The sequence shown here is derived from an EMBL/GenBank/DDBJ whole genome shotgun (WGS) entry which is preliminary data.</text>
</comment>
<sequence length="32" mass="3957">MKMLLNYKNFGNTESHQAHIQYFDFDFNFQLD</sequence>
<accession>A0A2S9XPQ6</accession>
<dbReference type="EMBL" id="PVNL01000139">
    <property type="protein sequence ID" value="PRP94842.1"/>
    <property type="molecule type" value="Genomic_DNA"/>
</dbReference>
<organism evidence="1 2">
    <name type="scientific">Enhygromyxa salina</name>
    <dbReference type="NCBI Taxonomy" id="215803"/>
    <lineage>
        <taxon>Bacteria</taxon>
        <taxon>Pseudomonadati</taxon>
        <taxon>Myxococcota</taxon>
        <taxon>Polyangia</taxon>
        <taxon>Nannocystales</taxon>
        <taxon>Nannocystaceae</taxon>
        <taxon>Enhygromyxa</taxon>
    </lineage>
</organism>
<gene>
    <name evidence="1" type="ORF">ENSA7_76650</name>
</gene>
<reference evidence="1 2" key="1">
    <citation type="submission" date="2018-03" db="EMBL/GenBank/DDBJ databases">
        <title>Draft Genome Sequences of the Obligatory Marine Myxobacteria Enhygromyxa salina SWB007.</title>
        <authorList>
            <person name="Poehlein A."/>
            <person name="Moghaddam J.A."/>
            <person name="Harms H."/>
            <person name="Alanjari M."/>
            <person name="Koenig G.M."/>
            <person name="Daniel R."/>
            <person name="Schaeberle T.F."/>
        </authorList>
    </citation>
    <scope>NUCLEOTIDE SEQUENCE [LARGE SCALE GENOMIC DNA]</scope>
    <source>
        <strain evidence="1 2">SWB007</strain>
    </source>
</reference>
<protein>
    <submittedName>
        <fullName evidence="1">Uncharacterized protein</fullName>
    </submittedName>
</protein>
<evidence type="ECO:0000313" key="2">
    <source>
        <dbReference type="Proteomes" id="UP000238823"/>
    </source>
</evidence>
<evidence type="ECO:0000313" key="1">
    <source>
        <dbReference type="EMBL" id="PRP94842.1"/>
    </source>
</evidence>